<keyword evidence="5" id="KW-0964">Secreted</keyword>
<evidence type="ECO:0000313" key="11">
    <source>
        <dbReference type="EMBL" id="KAL2061772.1"/>
    </source>
</evidence>
<evidence type="ECO:0000256" key="3">
    <source>
        <dbReference type="ARBA" id="ARBA00013095"/>
    </source>
</evidence>
<evidence type="ECO:0000256" key="7">
    <source>
        <dbReference type="ARBA" id="ARBA00022801"/>
    </source>
</evidence>
<keyword evidence="4" id="KW-0719">Serine esterase</keyword>
<dbReference type="InterPro" id="IPR011150">
    <property type="entry name" value="Cutinase_monf"/>
</dbReference>
<feature type="signal peptide" evidence="10">
    <location>
        <begin position="1"/>
        <end position="25"/>
    </location>
</feature>
<evidence type="ECO:0000256" key="1">
    <source>
        <dbReference type="ARBA" id="ARBA00004613"/>
    </source>
</evidence>
<gene>
    <name evidence="11" type="ORF">VTL71DRAFT_7150</name>
</gene>
<evidence type="ECO:0000256" key="2">
    <source>
        <dbReference type="ARBA" id="ARBA00007534"/>
    </source>
</evidence>
<keyword evidence="7" id="KW-0378">Hydrolase</keyword>
<organism evidence="11 12">
    <name type="scientific">Oculimacula yallundae</name>
    <dbReference type="NCBI Taxonomy" id="86028"/>
    <lineage>
        <taxon>Eukaryota</taxon>
        <taxon>Fungi</taxon>
        <taxon>Dikarya</taxon>
        <taxon>Ascomycota</taxon>
        <taxon>Pezizomycotina</taxon>
        <taxon>Leotiomycetes</taxon>
        <taxon>Helotiales</taxon>
        <taxon>Ploettnerulaceae</taxon>
        <taxon>Oculimacula</taxon>
    </lineage>
</organism>
<name>A0ABR4BWQ0_9HELO</name>
<comment type="caution">
    <text evidence="11">The sequence shown here is derived from an EMBL/GenBank/DDBJ whole genome shotgun (WGS) entry which is preliminary data.</text>
</comment>
<dbReference type="Gene3D" id="3.40.50.1820">
    <property type="entry name" value="alpha/beta hydrolase"/>
    <property type="match status" value="1"/>
</dbReference>
<evidence type="ECO:0000256" key="5">
    <source>
        <dbReference type="ARBA" id="ARBA00022525"/>
    </source>
</evidence>
<reference evidence="11 12" key="1">
    <citation type="journal article" date="2024" name="Commun. Biol.">
        <title>Comparative genomic analysis of thermophilic fungi reveals convergent evolutionary adaptations and gene losses.</title>
        <authorList>
            <person name="Steindorff A.S."/>
            <person name="Aguilar-Pontes M.V."/>
            <person name="Robinson A.J."/>
            <person name="Andreopoulos B."/>
            <person name="LaButti K."/>
            <person name="Kuo A."/>
            <person name="Mondo S."/>
            <person name="Riley R."/>
            <person name="Otillar R."/>
            <person name="Haridas S."/>
            <person name="Lipzen A."/>
            <person name="Grimwood J."/>
            <person name="Schmutz J."/>
            <person name="Clum A."/>
            <person name="Reid I.D."/>
            <person name="Moisan M.C."/>
            <person name="Butler G."/>
            <person name="Nguyen T.T.M."/>
            <person name="Dewar K."/>
            <person name="Conant G."/>
            <person name="Drula E."/>
            <person name="Henrissat B."/>
            <person name="Hansel C."/>
            <person name="Singer S."/>
            <person name="Hutchinson M.I."/>
            <person name="de Vries R.P."/>
            <person name="Natvig D.O."/>
            <person name="Powell A.J."/>
            <person name="Tsang A."/>
            <person name="Grigoriev I.V."/>
        </authorList>
    </citation>
    <scope>NUCLEOTIDE SEQUENCE [LARGE SCALE GENOMIC DNA]</scope>
    <source>
        <strain evidence="11 12">CBS 494.80</strain>
    </source>
</reference>
<dbReference type="EC" id="3.1.1.74" evidence="3"/>
<sequence length="294" mass="30533">MLSSSTHLFPFILSILTLLSTTCHASPTPSPNPGINIASSILQNLETLLDKASNGSLAAGLGAFLGDHGTVVFQNGFRELGMMGRNGTGTGKGMDGVNGLELGMDGVDVMRMKCPRLSVIFARGTGEPGNVGILTGPPFFAALAEYMNGTNHLAIQGVDYEAQPAGFFAGGSMNGAAKMASLTTLSLTACPTTPLLLSGYSQGAQIIHLAASLLPANTTSKISSIIMFGDPKNGTKIQGVDERRVKTFCHEGDDICRGGNGVKRDHLNYVKDVRAAAEWGMRIVGGEGGMGILS</sequence>
<evidence type="ECO:0000256" key="10">
    <source>
        <dbReference type="SAM" id="SignalP"/>
    </source>
</evidence>
<keyword evidence="8" id="KW-1015">Disulfide bond</keyword>
<dbReference type="SUPFAM" id="SSF53474">
    <property type="entry name" value="alpha/beta-Hydrolases"/>
    <property type="match status" value="1"/>
</dbReference>
<keyword evidence="12" id="KW-1185">Reference proteome</keyword>
<evidence type="ECO:0000256" key="9">
    <source>
        <dbReference type="ARBA" id="ARBA00034045"/>
    </source>
</evidence>
<dbReference type="InterPro" id="IPR043579">
    <property type="entry name" value="CUTINASE_2"/>
</dbReference>
<keyword evidence="6 10" id="KW-0732">Signal</keyword>
<dbReference type="PRINTS" id="PR00129">
    <property type="entry name" value="CUTINASE"/>
</dbReference>
<dbReference type="SMART" id="SM01110">
    <property type="entry name" value="Cutinase"/>
    <property type="match status" value="1"/>
</dbReference>
<dbReference type="Pfam" id="PF01083">
    <property type="entry name" value="Cutinase"/>
    <property type="match status" value="1"/>
</dbReference>
<dbReference type="PANTHER" id="PTHR48250">
    <property type="entry name" value="CUTINASE 2-RELATED"/>
    <property type="match status" value="1"/>
</dbReference>
<comment type="similarity">
    <text evidence="2">Belongs to the cutinase family.</text>
</comment>
<comment type="subcellular location">
    <subcellularLocation>
        <location evidence="1">Secreted</location>
    </subcellularLocation>
</comment>
<protein>
    <recommendedName>
        <fullName evidence="3">cutinase</fullName>
        <ecNumber evidence="3">3.1.1.74</ecNumber>
    </recommendedName>
</protein>
<evidence type="ECO:0000256" key="6">
    <source>
        <dbReference type="ARBA" id="ARBA00022729"/>
    </source>
</evidence>
<evidence type="ECO:0000313" key="12">
    <source>
        <dbReference type="Proteomes" id="UP001595075"/>
    </source>
</evidence>
<evidence type="ECO:0000256" key="4">
    <source>
        <dbReference type="ARBA" id="ARBA00022487"/>
    </source>
</evidence>
<comment type="catalytic activity">
    <reaction evidence="9">
        <text>cutin + H2O = cutin monomers.</text>
        <dbReference type="EC" id="3.1.1.74"/>
    </reaction>
</comment>
<dbReference type="InterPro" id="IPR000675">
    <property type="entry name" value="Cutinase/axe"/>
</dbReference>
<dbReference type="Proteomes" id="UP001595075">
    <property type="component" value="Unassembled WGS sequence"/>
</dbReference>
<dbReference type="PROSITE" id="PS00931">
    <property type="entry name" value="CUTINASE_2"/>
    <property type="match status" value="1"/>
</dbReference>
<accession>A0ABR4BWQ0</accession>
<dbReference type="InterPro" id="IPR029058">
    <property type="entry name" value="AB_hydrolase_fold"/>
</dbReference>
<dbReference type="PANTHER" id="PTHR48250:SF1">
    <property type="entry name" value="CUTINASE"/>
    <property type="match status" value="1"/>
</dbReference>
<dbReference type="EMBL" id="JAZHXI010000018">
    <property type="protein sequence ID" value="KAL2061772.1"/>
    <property type="molecule type" value="Genomic_DNA"/>
</dbReference>
<proteinExistence type="inferred from homology"/>
<evidence type="ECO:0000256" key="8">
    <source>
        <dbReference type="ARBA" id="ARBA00023157"/>
    </source>
</evidence>
<feature type="chain" id="PRO_5046854117" description="cutinase" evidence="10">
    <location>
        <begin position="26"/>
        <end position="294"/>
    </location>
</feature>